<gene>
    <name evidence="6" type="ORF">HC031_22180</name>
</gene>
<keyword evidence="7" id="KW-1185">Reference proteome</keyword>
<evidence type="ECO:0000256" key="2">
    <source>
        <dbReference type="ARBA" id="ARBA00022771"/>
    </source>
</evidence>
<dbReference type="Pfam" id="PF01258">
    <property type="entry name" value="zf-dskA_traR"/>
    <property type="match status" value="1"/>
</dbReference>
<feature type="domain" description="Zinc finger DksA/TraR C4-type" evidence="5">
    <location>
        <begin position="90"/>
        <end position="125"/>
    </location>
</feature>
<dbReference type="Gene3D" id="1.20.120.910">
    <property type="entry name" value="DksA, coiled-coil domain"/>
    <property type="match status" value="1"/>
</dbReference>
<keyword evidence="3" id="KW-0862">Zinc</keyword>
<protein>
    <recommendedName>
        <fullName evidence="5">Zinc finger DksA/TraR C4-type domain-containing protein</fullName>
    </recommendedName>
</protein>
<evidence type="ECO:0000256" key="1">
    <source>
        <dbReference type="ARBA" id="ARBA00022723"/>
    </source>
</evidence>
<accession>A0ABX0Y232</accession>
<keyword evidence="1" id="KW-0479">Metal-binding</keyword>
<reference evidence="6 7" key="1">
    <citation type="submission" date="2020-03" db="EMBL/GenBank/DDBJ databases">
        <title>WGS of the type strain of Planosporangium spp.</title>
        <authorList>
            <person name="Thawai C."/>
        </authorList>
    </citation>
    <scope>NUCLEOTIDE SEQUENCE [LARGE SCALE GENOMIC DNA]</scope>
    <source>
        <strain evidence="6 7">TBRC 5610</strain>
    </source>
</reference>
<keyword evidence="2" id="KW-0863">Zinc-finger</keyword>
<dbReference type="Proteomes" id="UP000722989">
    <property type="component" value="Unassembled WGS sequence"/>
</dbReference>
<dbReference type="PANTHER" id="PTHR33823">
    <property type="entry name" value="RNA POLYMERASE-BINDING TRANSCRIPTION FACTOR DKSA-RELATED"/>
    <property type="match status" value="1"/>
</dbReference>
<dbReference type="SUPFAM" id="SSF57716">
    <property type="entry name" value="Glucocorticoid receptor-like (DNA-binding domain)"/>
    <property type="match status" value="1"/>
</dbReference>
<evidence type="ECO:0000313" key="7">
    <source>
        <dbReference type="Proteomes" id="UP000722989"/>
    </source>
</evidence>
<evidence type="ECO:0000313" key="6">
    <source>
        <dbReference type="EMBL" id="NJC72405.1"/>
    </source>
</evidence>
<dbReference type="InterPro" id="IPR000962">
    <property type="entry name" value="Znf_DskA_TraR"/>
</dbReference>
<name>A0ABX0Y232_9ACTN</name>
<comment type="caution">
    <text evidence="6">The sequence shown here is derived from an EMBL/GenBank/DDBJ whole genome shotgun (WGS) entry which is preliminary data.</text>
</comment>
<evidence type="ECO:0000256" key="4">
    <source>
        <dbReference type="PROSITE-ProRule" id="PRU00510"/>
    </source>
</evidence>
<evidence type="ECO:0000259" key="5">
    <source>
        <dbReference type="Pfam" id="PF01258"/>
    </source>
</evidence>
<organism evidence="6 7">
    <name type="scientific">Planosporangium thailandense</name>
    <dbReference type="NCBI Taxonomy" id="765197"/>
    <lineage>
        <taxon>Bacteria</taxon>
        <taxon>Bacillati</taxon>
        <taxon>Actinomycetota</taxon>
        <taxon>Actinomycetes</taxon>
        <taxon>Micromonosporales</taxon>
        <taxon>Micromonosporaceae</taxon>
        <taxon>Planosporangium</taxon>
    </lineage>
</organism>
<feature type="zinc finger region" description="dksA C4-type" evidence="4">
    <location>
        <begin position="95"/>
        <end position="119"/>
    </location>
</feature>
<dbReference type="EMBL" id="JAATVY010000018">
    <property type="protein sequence ID" value="NJC72405.1"/>
    <property type="molecule type" value="Genomic_DNA"/>
</dbReference>
<dbReference type="RefSeq" id="WP_167927311.1">
    <property type="nucleotide sequence ID" value="NZ_JAATVY010000018.1"/>
</dbReference>
<evidence type="ECO:0000256" key="3">
    <source>
        <dbReference type="ARBA" id="ARBA00022833"/>
    </source>
</evidence>
<dbReference type="PANTHER" id="PTHR33823:SF4">
    <property type="entry name" value="GENERAL STRESS PROTEIN 16O"/>
    <property type="match status" value="1"/>
</dbReference>
<dbReference type="PROSITE" id="PS51128">
    <property type="entry name" value="ZF_DKSA_2"/>
    <property type="match status" value="1"/>
</dbReference>
<sequence>MSSITTVRPSQHADVVNHLPELRAMLEEQRRFRLDQLDQLAAQQSVGDSRVDSLDLGADIARVEVSAAVEAAARQALDDIEAALDRMDRGTYGACVRCAAPIPVERLLAIPQAPLCMRCQERAEHFR</sequence>
<proteinExistence type="predicted"/>